<keyword evidence="2" id="KW-0472">Membrane</keyword>
<dbReference type="AlphaFoldDB" id="A0A4C1SMD9"/>
<name>A0A4C1SMD9_EUMVA</name>
<evidence type="ECO:0000256" key="1">
    <source>
        <dbReference type="SAM" id="MobiDB-lite"/>
    </source>
</evidence>
<keyword evidence="4" id="KW-1185">Reference proteome</keyword>
<keyword evidence="2" id="KW-0812">Transmembrane</keyword>
<organism evidence="3 4">
    <name type="scientific">Eumeta variegata</name>
    <name type="common">Bagworm moth</name>
    <name type="synonym">Eumeta japonica</name>
    <dbReference type="NCBI Taxonomy" id="151549"/>
    <lineage>
        <taxon>Eukaryota</taxon>
        <taxon>Metazoa</taxon>
        <taxon>Ecdysozoa</taxon>
        <taxon>Arthropoda</taxon>
        <taxon>Hexapoda</taxon>
        <taxon>Insecta</taxon>
        <taxon>Pterygota</taxon>
        <taxon>Neoptera</taxon>
        <taxon>Endopterygota</taxon>
        <taxon>Lepidoptera</taxon>
        <taxon>Glossata</taxon>
        <taxon>Ditrysia</taxon>
        <taxon>Tineoidea</taxon>
        <taxon>Psychidae</taxon>
        <taxon>Oiketicinae</taxon>
        <taxon>Eumeta</taxon>
    </lineage>
</organism>
<protein>
    <submittedName>
        <fullName evidence="3">Uncharacterized protein</fullName>
    </submittedName>
</protein>
<dbReference type="OrthoDB" id="8173727at2759"/>
<accession>A0A4C1SMD9</accession>
<dbReference type="EMBL" id="BGZK01000009">
    <property type="protein sequence ID" value="GBP03155.1"/>
    <property type="molecule type" value="Genomic_DNA"/>
</dbReference>
<reference evidence="3 4" key="1">
    <citation type="journal article" date="2019" name="Commun. Biol.">
        <title>The bagworm genome reveals a unique fibroin gene that provides high tensile strength.</title>
        <authorList>
            <person name="Kono N."/>
            <person name="Nakamura H."/>
            <person name="Ohtoshi R."/>
            <person name="Tomita M."/>
            <person name="Numata K."/>
            <person name="Arakawa K."/>
        </authorList>
    </citation>
    <scope>NUCLEOTIDE SEQUENCE [LARGE SCALE GENOMIC DNA]</scope>
</reference>
<gene>
    <name evidence="3" type="ORF">EVAR_2609_1</name>
</gene>
<evidence type="ECO:0000256" key="2">
    <source>
        <dbReference type="SAM" id="Phobius"/>
    </source>
</evidence>
<proteinExistence type="predicted"/>
<keyword evidence="2" id="KW-1133">Transmembrane helix</keyword>
<evidence type="ECO:0000313" key="3">
    <source>
        <dbReference type="EMBL" id="GBP03155.1"/>
    </source>
</evidence>
<comment type="caution">
    <text evidence="3">The sequence shown here is derived from an EMBL/GenBank/DDBJ whole genome shotgun (WGS) entry which is preliminary data.</text>
</comment>
<sequence length="142" mass="16014">MTIPRSDRFASLARTSVGKEEQFHYKQQLIDLYVSMSHTWMINASTHNTRYISINLCQENVAFLVPWVLGCMTCMALEAMAMVYSNVLRDHVNKTAHRLNFCKRGGYPSVPSARGVADLPRRAHVPRAPLTRNTPRSHGAVA</sequence>
<feature type="transmembrane region" description="Helical" evidence="2">
    <location>
        <begin position="61"/>
        <end position="84"/>
    </location>
</feature>
<feature type="region of interest" description="Disordered" evidence="1">
    <location>
        <begin position="121"/>
        <end position="142"/>
    </location>
</feature>
<dbReference type="Proteomes" id="UP000299102">
    <property type="component" value="Unassembled WGS sequence"/>
</dbReference>
<evidence type="ECO:0000313" key="4">
    <source>
        <dbReference type="Proteomes" id="UP000299102"/>
    </source>
</evidence>